<comment type="caution">
    <text evidence="1">The sequence shown here is derived from an EMBL/GenBank/DDBJ whole genome shotgun (WGS) entry which is preliminary data.</text>
</comment>
<evidence type="ECO:0000313" key="2">
    <source>
        <dbReference type="Proteomes" id="UP000075320"/>
    </source>
</evidence>
<reference evidence="1 2" key="1">
    <citation type="submission" date="2016-03" db="EMBL/GenBank/DDBJ databases">
        <authorList>
            <person name="Ploux O."/>
        </authorList>
    </citation>
    <scope>NUCLEOTIDE SEQUENCE [LARGE SCALE GENOMIC DNA]</scope>
    <source>
        <strain evidence="1 2">R0</strain>
    </source>
</reference>
<evidence type="ECO:0008006" key="3">
    <source>
        <dbReference type="Google" id="ProtNLM"/>
    </source>
</evidence>
<name>A0A150WNT1_BDEBC</name>
<dbReference type="AlphaFoldDB" id="A0A150WNT1"/>
<sequence length="370" mass="42346">MTLLFSLKTGAQGWAVDTNTADALSCENPTVKNVVRVPNLPPGRAQDGLGFCYAMAVSTVLDHKYCQAKKIDCVPDVKKITGKSVSELTPEDIKKFKDKIPDNRVSVLDVMAQGQRRKLQEGGIPFNILMKLRKSEKFARESCAPFDKLVYQDWDQVKLKKNFTWWHEYETLYNNYKSLPLSEQDEASFVCAQKMFEIFPAQKNVALIRKALRKDSFGEFMATLTVPETCQKNTLLMPEYKVKKGKENIALDLQVDQLLREGKPIIAQHCALSPKRKLFSKECGPHSNVIVASRTLCCGEVCEKQYQLRDSTFPRMNKFCFKDGKLICSTEDSQGWESAAEFRRKMKLWEKLVRDESYDKAYNSSIVWIE</sequence>
<gene>
    <name evidence="1" type="ORF">AZI86_02550</name>
</gene>
<evidence type="ECO:0000313" key="1">
    <source>
        <dbReference type="EMBL" id="KYG65967.1"/>
    </source>
</evidence>
<accession>A0A150WNT1</accession>
<protein>
    <recommendedName>
        <fullName evidence="3">Peptidase C1A papain C-terminal domain-containing protein</fullName>
    </recommendedName>
</protein>
<proteinExistence type="predicted"/>
<dbReference type="Proteomes" id="UP000075320">
    <property type="component" value="Unassembled WGS sequence"/>
</dbReference>
<organism evidence="1 2">
    <name type="scientific">Bdellovibrio bacteriovorus</name>
    <dbReference type="NCBI Taxonomy" id="959"/>
    <lineage>
        <taxon>Bacteria</taxon>
        <taxon>Pseudomonadati</taxon>
        <taxon>Bdellovibrionota</taxon>
        <taxon>Bdellovibrionia</taxon>
        <taxon>Bdellovibrionales</taxon>
        <taxon>Pseudobdellovibrionaceae</taxon>
        <taxon>Bdellovibrio</taxon>
    </lineage>
</organism>
<keyword evidence="2" id="KW-1185">Reference proteome</keyword>
<dbReference type="EMBL" id="LUKE01000001">
    <property type="protein sequence ID" value="KYG65967.1"/>
    <property type="molecule type" value="Genomic_DNA"/>
</dbReference>